<dbReference type="AlphaFoldDB" id="A0A8J2H8D6"/>
<evidence type="ECO:0000256" key="1">
    <source>
        <dbReference type="PROSITE-ProRule" id="PRU00047"/>
    </source>
</evidence>
<dbReference type="PROSITE" id="PS50158">
    <property type="entry name" value="ZF_CCHC"/>
    <property type="match status" value="1"/>
</dbReference>
<evidence type="ECO:0000313" key="4">
    <source>
        <dbReference type="EMBL" id="CAG5083023.1"/>
    </source>
</evidence>
<name>A0A8J2H8D6_COTCN</name>
<dbReference type="GO" id="GO:0003676">
    <property type="term" value="F:nucleic acid binding"/>
    <property type="evidence" value="ECO:0007669"/>
    <property type="project" value="InterPro"/>
</dbReference>
<protein>
    <recommendedName>
        <fullName evidence="3">CCHC-type domain-containing protein</fullName>
    </recommendedName>
</protein>
<proteinExistence type="predicted"/>
<comment type="caution">
    <text evidence="4">The sequence shown here is derived from an EMBL/GenBank/DDBJ whole genome shotgun (WGS) entry which is preliminary data.</text>
</comment>
<keyword evidence="1" id="KW-0863">Zinc-finger</keyword>
<dbReference type="EMBL" id="CAJNRD030001118">
    <property type="protein sequence ID" value="CAG5083023.1"/>
    <property type="molecule type" value="Genomic_DNA"/>
</dbReference>
<dbReference type="OrthoDB" id="7617012at2759"/>
<evidence type="ECO:0000259" key="3">
    <source>
        <dbReference type="PROSITE" id="PS50158"/>
    </source>
</evidence>
<keyword evidence="5" id="KW-1185">Reference proteome</keyword>
<feature type="domain" description="CCHC-type" evidence="3">
    <location>
        <begin position="220"/>
        <end position="235"/>
    </location>
</feature>
<dbReference type="SUPFAM" id="SSF57756">
    <property type="entry name" value="Retrovirus zinc finger-like domains"/>
    <property type="match status" value="1"/>
</dbReference>
<gene>
    <name evidence="4" type="ORF">HICCMSTLAB_LOCUS3710</name>
</gene>
<accession>A0A8J2H8D6</accession>
<evidence type="ECO:0000313" key="5">
    <source>
        <dbReference type="Proteomes" id="UP000786811"/>
    </source>
</evidence>
<dbReference type="GO" id="GO:0008270">
    <property type="term" value="F:zinc ion binding"/>
    <property type="evidence" value="ECO:0007669"/>
    <property type="project" value="UniProtKB-KW"/>
</dbReference>
<keyword evidence="1" id="KW-0479">Metal-binding</keyword>
<feature type="region of interest" description="Disordered" evidence="2">
    <location>
        <begin position="257"/>
        <end position="378"/>
    </location>
</feature>
<feature type="compositionally biased region" description="Basic and acidic residues" evidence="2">
    <location>
        <begin position="282"/>
        <end position="293"/>
    </location>
</feature>
<reference evidence="4" key="1">
    <citation type="submission" date="2021-04" db="EMBL/GenBank/DDBJ databases">
        <authorList>
            <person name="Chebbi M.A.C M."/>
        </authorList>
    </citation>
    <scope>NUCLEOTIDE SEQUENCE</scope>
</reference>
<keyword evidence="1" id="KW-0862">Zinc</keyword>
<dbReference type="InterPro" id="IPR001878">
    <property type="entry name" value="Znf_CCHC"/>
</dbReference>
<evidence type="ECO:0000256" key="2">
    <source>
        <dbReference type="SAM" id="MobiDB-lite"/>
    </source>
</evidence>
<feature type="compositionally biased region" description="Basic residues" evidence="2">
    <location>
        <begin position="327"/>
        <end position="341"/>
    </location>
</feature>
<feature type="region of interest" description="Disordered" evidence="2">
    <location>
        <begin position="391"/>
        <end position="411"/>
    </location>
</feature>
<sequence>MELTDSQNISLHDALTFVLRFEGDSDELIDFISCCQDAKQIMPEAAEANLAKLIYLAKLSSNVKLSLNHVIPITIEGLVKALKRIYVSSKSIYQLQGELGCTYQQTDEPVIDFLNRIRRKSREIIECHSGNYSNLSAEAILNFRTTVDTAILEVFTQNLNNEIDERMPICTNIEEALTNAIRIERKLKIRREIGNRTKTSKVKSRTIENFENFTNTTEACQICDNIGHTAKECPQIIQSDIHREIVNSGKVTPLSDKIREFDSETGYETSTSESGKSVDNLEIQKEQVIDRFTEPAAETQNTSLQEKEPVIEVRNTSIQDAVDAPKTRRGRPRRHRVKFKERRLSPHEVTPLLDPDTNSELDSAIGEDTSSESDGSIKDLLQCIDDNTVQVFNSNRQPDDEGLRIQKLSDT</sequence>
<feature type="compositionally biased region" description="Low complexity" evidence="2">
    <location>
        <begin position="264"/>
        <end position="277"/>
    </location>
</feature>
<organism evidence="4 5">
    <name type="scientific">Cotesia congregata</name>
    <name type="common">Parasitoid wasp</name>
    <name type="synonym">Apanteles congregatus</name>
    <dbReference type="NCBI Taxonomy" id="51543"/>
    <lineage>
        <taxon>Eukaryota</taxon>
        <taxon>Metazoa</taxon>
        <taxon>Ecdysozoa</taxon>
        <taxon>Arthropoda</taxon>
        <taxon>Hexapoda</taxon>
        <taxon>Insecta</taxon>
        <taxon>Pterygota</taxon>
        <taxon>Neoptera</taxon>
        <taxon>Endopterygota</taxon>
        <taxon>Hymenoptera</taxon>
        <taxon>Apocrita</taxon>
        <taxon>Ichneumonoidea</taxon>
        <taxon>Braconidae</taxon>
        <taxon>Microgastrinae</taxon>
        <taxon>Cotesia</taxon>
    </lineage>
</organism>
<dbReference type="InterPro" id="IPR036875">
    <property type="entry name" value="Znf_CCHC_sf"/>
</dbReference>
<feature type="compositionally biased region" description="Basic and acidic residues" evidence="2">
    <location>
        <begin position="397"/>
        <end position="411"/>
    </location>
</feature>
<dbReference type="Proteomes" id="UP000786811">
    <property type="component" value="Unassembled WGS sequence"/>
</dbReference>